<evidence type="ECO:0000259" key="3">
    <source>
        <dbReference type="PROSITE" id="PS51334"/>
    </source>
</evidence>
<dbReference type="Pfam" id="PF14244">
    <property type="entry name" value="Retrotran_gag_3"/>
    <property type="match status" value="1"/>
</dbReference>
<evidence type="ECO:0000256" key="1">
    <source>
        <dbReference type="ARBA" id="ARBA00022658"/>
    </source>
</evidence>
<dbReference type="InterPro" id="IPR005512">
    <property type="entry name" value="PRONE_dom"/>
</dbReference>
<evidence type="ECO:0000313" key="4">
    <source>
        <dbReference type="EMBL" id="KAG6488035.1"/>
    </source>
</evidence>
<dbReference type="AlphaFoldDB" id="A0A8J5FJD8"/>
<organism evidence="4 5">
    <name type="scientific">Zingiber officinale</name>
    <name type="common">Ginger</name>
    <name type="synonym">Amomum zingiber</name>
    <dbReference type="NCBI Taxonomy" id="94328"/>
    <lineage>
        <taxon>Eukaryota</taxon>
        <taxon>Viridiplantae</taxon>
        <taxon>Streptophyta</taxon>
        <taxon>Embryophyta</taxon>
        <taxon>Tracheophyta</taxon>
        <taxon>Spermatophyta</taxon>
        <taxon>Magnoliopsida</taxon>
        <taxon>Liliopsida</taxon>
        <taxon>Zingiberales</taxon>
        <taxon>Zingiberaceae</taxon>
        <taxon>Zingiber</taxon>
    </lineage>
</organism>
<dbReference type="Gene3D" id="1.20.58.2010">
    <property type="entry name" value="PRONE domain, subdomain 1"/>
    <property type="match status" value="1"/>
</dbReference>
<dbReference type="InterPro" id="IPR038937">
    <property type="entry name" value="RopGEF"/>
</dbReference>
<sequence length="486" mass="54443">MILVSKSLDGDNYSTWRRAMTISLNAKFKFCFVDGTLEAPSAQNKPEDYATWKKCNDMAYSSIIQEEKQRNLVARWEIIEASAMVVQKSEPVALAVRHKSSSSFRPNSNNRKPLHCSYCDRDHYVRETYWKLHGYPPGYPKHSTAKNNHFKHNDSNQSSIHNIRETPAMQQLQPIMIGLTELQLQQLLSIIQNNGTSQTATPKANNVTTSSGLSSPELIIDSDVTNPITSSSALLVNSNENIFLPPVVMLNGDQALIISIGNLPLSPIIYLKNVLVVPSCKVDLMSEKFAKLLLGEDMSGGGKGVPSSLALSNAITNLAVSSVASNLCLLKQEQGGEEIDWLLSVTDHVVELVSSRSMDGSNMEIMVTHQRRDLQANIPTLRKLDAMLLTYLDNFKDQNEFWYVSKDADEFEKGNTERNDDKWWLPVVKVPPNGLTEVSRKWLQFQKECVNQVLKAAMAINAHVLTEMEVPEEYIESLPKVILNLH</sequence>
<reference evidence="4 5" key="1">
    <citation type="submission" date="2020-08" db="EMBL/GenBank/DDBJ databases">
        <title>Plant Genome Project.</title>
        <authorList>
            <person name="Zhang R.-G."/>
        </authorList>
    </citation>
    <scope>NUCLEOTIDE SEQUENCE [LARGE SCALE GENOMIC DNA]</scope>
    <source>
        <tissue evidence="4">Rhizome</tissue>
    </source>
</reference>
<accession>A0A8J5FJD8</accession>
<gene>
    <name evidence="4" type="ORF">ZIOFF_056793</name>
</gene>
<feature type="domain" description="PRONE" evidence="3">
    <location>
        <begin position="272"/>
        <end position="486"/>
    </location>
</feature>
<dbReference type="Pfam" id="PF03759">
    <property type="entry name" value="PRONE"/>
    <property type="match status" value="1"/>
</dbReference>
<dbReference type="EMBL" id="JACMSC010000015">
    <property type="protein sequence ID" value="KAG6488035.1"/>
    <property type="molecule type" value="Genomic_DNA"/>
</dbReference>
<dbReference type="PROSITE" id="PS51334">
    <property type="entry name" value="PRONE"/>
    <property type="match status" value="1"/>
</dbReference>
<keyword evidence="1 2" id="KW-0344">Guanine-nucleotide releasing factor</keyword>
<dbReference type="PANTHER" id="PTHR33101">
    <property type="entry name" value="ROP GUANINE NUCLEOTIDE EXCHANGE FACTOR 1"/>
    <property type="match status" value="1"/>
</dbReference>
<evidence type="ECO:0000313" key="5">
    <source>
        <dbReference type="Proteomes" id="UP000734854"/>
    </source>
</evidence>
<name>A0A8J5FJD8_ZINOF</name>
<evidence type="ECO:0000256" key="2">
    <source>
        <dbReference type="PROSITE-ProRule" id="PRU00663"/>
    </source>
</evidence>
<proteinExistence type="predicted"/>
<dbReference type="Proteomes" id="UP000734854">
    <property type="component" value="Unassembled WGS sequence"/>
</dbReference>
<protein>
    <recommendedName>
        <fullName evidence="3">PRONE domain-containing protein</fullName>
    </recommendedName>
</protein>
<dbReference type="GO" id="GO:0005085">
    <property type="term" value="F:guanyl-nucleotide exchange factor activity"/>
    <property type="evidence" value="ECO:0007669"/>
    <property type="project" value="UniProtKB-UniRule"/>
</dbReference>
<dbReference type="InterPro" id="IPR029472">
    <property type="entry name" value="Copia-like_N"/>
</dbReference>
<comment type="caution">
    <text evidence="4">The sequence shown here is derived from an EMBL/GenBank/DDBJ whole genome shotgun (WGS) entry which is preliminary data.</text>
</comment>
<dbReference type="PANTHER" id="PTHR33101:SF10">
    <property type="entry name" value="ROP GUANINE NUCLEOTIDE EXCHANGE FACTOR 12"/>
    <property type="match status" value="1"/>
</dbReference>
<keyword evidence="5" id="KW-1185">Reference proteome</keyword>